<dbReference type="Proteomes" id="UP001060170">
    <property type="component" value="Chromosome 5"/>
</dbReference>
<gene>
    <name evidence="1" type="ORF">MJO28_005202</name>
</gene>
<organism evidence="1 2">
    <name type="scientific">Puccinia striiformis f. sp. tritici</name>
    <dbReference type="NCBI Taxonomy" id="168172"/>
    <lineage>
        <taxon>Eukaryota</taxon>
        <taxon>Fungi</taxon>
        <taxon>Dikarya</taxon>
        <taxon>Basidiomycota</taxon>
        <taxon>Pucciniomycotina</taxon>
        <taxon>Pucciniomycetes</taxon>
        <taxon>Pucciniales</taxon>
        <taxon>Pucciniaceae</taxon>
        <taxon>Puccinia</taxon>
    </lineage>
</organism>
<accession>A0ACC0ELQ5</accession>
<keyword evidence="2" id="KW-1185">Reference proteome</keyword>
<evidence type="ECO:0000313" key="1">
    <source>
        <dbReference type="EMBL" id="KAI7954802.1"/>
    </source>
</evidence>
<protein>
    <submittedName>
        <fullName evidence="1">Uncharacterized protein</fullName>
    </submittedName>
</protein>
<reference evidence="2" key="2">
    <citation type="journal article" date="2018" name="Mol. Plant Microbe Interact.">
        <title>Genome sequence resources for the wheat stripe rust pathogen (Puccinia striiformis f. sp. tritici) and the barley stripe rust pathogen (Puccinia striiformis f. sp. hordei).</title>
        <authorList>
            <person name="Xia C."/>
            <person name="Wang M."/>
            <person name="Yin C."/>
            <person name="Cornejo O.E."/>
            <person name="Hulbert S.H."/>
            <person name="Chen X."/>
        </authorList>
    </citation>
    <scope>NUCLEOTIDE SEQUENCE [LARGE SCALE GENOMIC DNA]</scope>
    <source>
        <strain evidence="2">93-210</strain>
    </source>
</reference>
<comment type="caution">
    <text evidence="1">The sequence shown here is derived from an EMBL/GenBank/DDBJ whole genome shotgun (WGS) entry which is preliminary data.</text>
</comment>
<name>A0ACC0ELQ5_9BASI</name>
<evidence type="ECO:0000313" key="2">
    <source>
        <dbReference type="Proteomes" id="UP001060170"/>
    </source>
</evidence>
<dbReference type="EMBL" id="CM045869">
    <property type="protein sequence ID" value="KAI7954802.1"/>
    <property type="molecule type" value="Genomic_DNA"/>
</dbReference>
<proteinExistence type="predicted"/>
<reference evidence="2" key="1">
    <citation type="journal article" date="2018" name="BMC Genomics">
        <title>Genomic insights into host adaptation between the wheat stripe rust pathogen (Puccinia striiformis f. sp. tritici) and the barley stripe rust pathogen (Puccinia striiformis f. sp. hordei).</title>
        <authorList>
            <person name="Xia C."/>
            <person name="Wang M."/>
            <person name="Yin C."/>
            <person name="Cornejo O.E."/>
            <person name="Hulbert S.H."/>
            <person name="Chen X."/>
        </authorList>
    </citation>
    <scope>NUCLEOTIDE SEQUENCE [LARGE SCALE GENOMIC DNA]</scope>
    <source>
        <strain evidence="2">93-210</strain>
    </source>
</reference>
<sequence length="1185" mass="133356">MEDHPTPSYIFRNANIISFRTSNSPSNETLTHLHSFDEILLHKLEESFVRLKREVDSKLKTLQLKQKNGQLNESDEEWMDNEGNLVEEQLLMDRITRLKPDGDSLMIEPNHLKTIQRIQQFNGPSTPVKKKIKDKSPLKTKPPKKPSQQHNKSVKNKHNPKSSSSQKPVRATLSQKIEVLNWHQTHGSNQTKTAAHFSKVYPDIAFKQPLISAWVREEDAIREQAKTTSSDSKRIRTTKFPEIEQMLDVWVTQALHSKMTLTGDIIRAKWQEFASKSGIPSSEWLSLSDGWLTSFKSRHHLKSFKKHGEAAQAEEVDVSNERERLRELLRGYNREDIWNMDETGLMYGMPPDRGLAKEHGSGLKGNKVRITIAVTANSDGSEKLPLLIIGKYAKPRAFQKKTGGQLGFEYYNNSRAWMTSVIFEDWIIKFNLKMKNQGRKILLLVDNFAGHTLPEGGLSNIRLEFFSPNLTAHVQPMDAGIISAFKSHYKQRFISRSIQRYDQGVTITQVYKIDQLTAMHISRMAWDHVTPKTITNCWNHTQILPQNKSRDSTEAAMDLMSFSTPPEDNAVVEWTTDEIFEYQKQEAADSESDNEEPEPRAKPTVKAVFSAINLINEFIHDEDSAFANHLNHALHSYSKGLTDRLIATARQSSIRDFFRPGTSKKSKAPNKTRTAPDESDDSSPEGSEAGDVDEQVPKITQAGDDSTSDNEEDESGDEVEQNNQEETEFLSLDNIENPSDKEEFDTYTTIGYHLSTAIGGVKYPPALRNACRVGLKITNKYYTFTDSSPLYCIAIVLHPSFWDKYFKLPRIIAPPASAATTAPKPKTGMLAGLGSAAAARGGNCLTDPLDIWLAGALILDDNKPSILRPFGKVIKKTNGNVNLNLDKESEKGSDDEDDEDAEDTSTRDHEDPDDIDDSEDNTDETIETELSIEDIHDLSDEDEEQDTYTLFHAIARKLRKSPNSKADKITDHLLNAIKGGGNEYSPVLQNACRFGLQLTNTYNTLTNCLPLYWIAMVLHPSFKDKYFKIAGWEADWITEALRLTRELFNTSYKPNVNILPSSQPNKSNKPKTGNIAQLALAAQPGLSANDPLDTWLAYGLILDNGLPVNALKWWIQQKPAGNSHGGLLRMALGVLSCPVIQQVKRYTVQRRANRTQIRAELINKGHISNEGQSHSADDEGHMGVN</sequence>
<reference evidence="1 2" key="3">
    <citation type="journal article" date="2022" name="Microbiol. Spectr.">
        <title>Folding features and dynamics of 3D genome architecture in plant fungal pathogens.</title>
        <authorList>
            <person name="Xia C."/>
        </authorList>
    </citation>
    <scope>NUCLEOTIDE SEQUENCE [LARGE SCALE GENOMIC DNA]</scope>
    <source>
        <strain evidence="1 2">93-210</strain>
    </source>
</reference>